<dbReference type="Proteomes" id="UP001527925">
    <property type="component" value="Unassembled WGS sequence"/>
</dbReference>
<comment type="caution">
    <text evidence="2">The sequence shown here is derived from an EMBL/GenBank/DDBJ whole genome shotgun (WGS) entry which is preliminary data.</text>
</comment>
<evidence type="ECO:0000256" key="1">
    <source>
        <dbReference type="SAM" id="MobiDB-lite"/>
    </source>
</evidence>
<organism evidence="2 3">
    <name type="scientific">Polyrhizophydium stewartii</name>
    <dbReference type="NCBI Taxonomy" id="2732419"/>
    <lineage>
        <taxon>Eukaryota</taxon>
        <taxon>Fungi</taxon>
        <taxon>Fungi incertae sedis</taxon>
        <taxon>Chytridiomycota</taxon>
        <taxon>Chytridiomycota incertae sedis</taxon>
        <taxon>Chytridiomycetes</taxon>
        <taxon>Rhizophydiales</taxon>
        <taxon>Rhizophydiales incertae sedis</taxon>
        <taxon>Polyrhizophydium</taxon>
    </lineage>
</organism>
<name>A0ABR4N4K9_9FUNG</name>
<evidence type="ECO:0008006" key="4">
    <source>
        <dbReference type="Google" id="ProtNLM"/>
    </source>
</evidence>
<protein>
    <recommendedName>
        <fullName evidence="4">C2H2-type domain-containing protein</fullName>
    </recommendedName>
</protein>
<accession>A0ABR4N4K9</accession>
<keyword evidence="3" id="KW-1185">Reference proteome</keyword>
<evidence type="ECO:0000313" key="2">
    <source>
        <dbReference type="EMBL" id="KAL2914481.1"/>
    </source>
</evidence>
<reference evidence="2 3" key="1">
    <citation type="submission" date="2023-09" db="EMBL/GenBank/DDBJ databases">
        <title>Pangenome analysis of Batrachochytrium dendrobatidis and related Chytrids.</title>
        <authorList>
            <person name="Yacoub M.N."/>
            <person name="Stajich J.E."/>
            <person name="James T.Y."/>
        </authorList>
    </citation>
    <scope>NUCLEOTIDE SEQUENCE [LARGE SCALE GENOMIC DNA]</scope>
    <source>
        <strain evidence="2 3">JEL0888</strain>
    </source>
</reference>
<dbReference type="EMBL" id="JADGIZ020000033">
    <property type="protein sequence ID" value="KAL2914481.1"/>
    <property type="molecule type" value="Genomic_DNA"/>
</dbReference>
<gene>
    <name evidence="2" type="ORF">HK105_206048</name>
</gene>
<evidence type="ECO:0000313" key="3">
    <source>
        <dbReference type="Proteomes" id="UP001527925"/>
    </source>
</evidence>
<feature type="region of interest" description="Disordered" evidence="1">
    <location>
        <begin position="459"/>
        <end position="481"/>
    </location>
</feature>
<proteinExistence type="predicted"/>
<feature type="region of interest" description="Disordered" evidence="1">
    <location>
        <begin position="142"/>
        <end position="164"/>
    </location>
</feature>
<sequence length="908" mass="99285">MIDVSWQCPFTAPRGLSKLVLHLRKPKHYASAVWLGAKCPECQLVFGETDTAMAVAEHIETHVVHRISLPLNMGESDTDDDMAFADAAPEPSVLEMLSGACDLGSTSSRRSGLVAVDELSDLGDLSDLSDLGDLECRPNVSARSAPADMLPTSTHSSATAEPDDNDIESLFVISPAEDAAIALAEAASAAETEMPDALSLLRDARRVLEPVQFARFKDYEVEGVDSVIGYCLPSDAIATWLLSPRLSAELAASFAQTTQPHMGVDVRDNLEQLAKQAEARGAYGSMADGSAWLQTLADSRPRWVTKYDAAVAHHVPVRFVRLVLSAKQLNLGGGDGQMLLILSAGEFPETLCAESKSLATLPIALVSQALLKALAPRGGLHFVLDDLLTRDLETLADGVLYTDGDERTLVFAYIHVVCGDMLACSRLAGISPALDAQLPCTRCYIFSKELAMMQEPSTSILKQQRNQPAREPVVEPDRRTTRPGICDSEWRETLCMDGLCVPSVMLFWPLGLRPQSIAVEVKDQLFGGMCGPVLDALAGTIMGSDDRESERTFWSWLSHEFGMFCRLNHISSSCTFGRRAKAWRGMDPAGVPLLLAASSMLLDQTLSQQGSSDTGGSGGSDEQSARSRRSSLGIVGSPQLIEDWVRLALISKLVSARRITRDEIDALDQLFDGLLRWIYNKEQRRVLRRSPAILVQAHYLCHLRSQITAYGPLRGMSGFVTDAAVAELKHYWRQALNASRCKSAMAQFYAGVGIELVRQWRPGQPGHGVLLHRRPMDLRGVRTELVRTRDSIPELFVSARRTHRVGDRALQRGIFVRLGDAERVGLHLARIREFLVSAGANSELFVVVDLFDPIVIEAGSDGWGDWERFKPEPSGAPHLAHADSVVRRLYVAETRYGARRVLAVAGSD</sequence>
<feature type="region of interest" description="Disordered" evidence="1">
    <location>
        <begin position="607"/>
        <end position="628"/>
    </location>
</feature>